<evidence type="ECO:0000256" key="1">
    <source>
        <dbReference type="ARBA" id="ARBA00004406"/>
    </source>
</evidence>
<keyword evidence="3" id="KW-0813">Transport</keyword>
<keyword evidence="4" id="KW-0256">Endoplasmic reticulum</keyword>
<evidence type="ECO:0000313" key="7">
    <source>
        <dbReference type="Ensembl" id="ENSCMIP00000007972.1"/>
    </source>
</evidence>
<dbReference type="Proteomes" id="UP000314986">
    <property type="component" value="Unassembled WGS sequence"/>
</dbReference>
<comment type="similarity">
    <text evidence="2">Belongs to the SEC16 family.</text>
</comment>
<accession>A0A4W3GYC9</accession>
<keyword evidence="8" id="KW-1185">Reference proteome</keyword>
<dbReference type="PANTHER" id="PTHR13402:SF11">
    <property type="entry name" value="PROTEIN TRANSPORT PROTEIN SEC16B"/>
    <property type="match status" value="1"/>
</dbReference>
<dbReference type="Ensembl" id="ENSCMIT00000008203.1">
    <property type="protein sequence ID" value="ENSCMIP00000007972.1"/>
    <property type="gene ID" value="ENSCMIG00000004300.1"/>
</dbReference>
<dbReference type="PANTHER" id="PTHR13402">
    <property type="entry name" value="RGPR-RELATED"/>
    <property type="match status" value="1"/>
</dbReference>
<proteinExistence type="inferred from homology"/>
<dbReference type="STRING" id="7868.ENSCMIP00000007972"/>
<evidence type="ECO:0000256" key="4">
    <source>
        <dbReference type="ARBA" id="ARBA00022824"/>
    </source>
</evidence>
<reference evidence="8" key="3">
    <citation type="journal article" date="2014" name="Nature">
        <title>Elephant shark genome provides unique insights into gnathostome evolution.</title>
        <authorList>
            <consortium name="International Elephant Shark Genome Sequencing Consortium"/>
            <person name="Venkatesh B."/>
            <person name="Lee A.P."/>
            <person name="Ravi V."/>
            <person name="Maurya A.K."/>
            <person name="Lian M.M."/>
            <person name="Swann J.B."/>
            <person name="Ohta Y."/>
            <person name="Flajnik M.F."/>
            <person name="Sutoh Y."/>
            <person name="Kasahara M."/>
            <person name="Hoon S."/>
            <person name="Gangu V."/>
            <person name="Roy S.W."/>
            <person name="Irimia M."/>
            <person name="Korzh V."/>
            <person name="Kondrychyn I."/>
            <person name="Lim Z.W."/>
            <person name="Tay B.H."/>
            <person name="Tohari S."/>
            <person name="Kong K.W."/>
            <person name="Ho S."/>
            <person name="Lorente-Galdos B."/>
            <person name="Quilez J."/>
            <person name="Marques-Bonet T."/>
            <person name="Raney B.J."/>
            <person name="Ingham P.W."/>
            <person name="Tay A."/>
            <person name="Hillier L.W."/>
            <person name="Minx P."/>
            <person name="Boehm T."/>
            <person name="Wilson R.K."/>
            <person name="Brenner S."/>
            <person name="Warren W.C."/>
        </authorList>
    </citation>
    <scope>NUCLEOTIDE SEQUENCE [LARGE SCALE GENOMIC DNA]</scope>
</reference>
<name>A0A4W3GYC9_CALMI</name>
<dbReference type="GO" id="GO:0070973">
    <property type="term" value="P:protein localization to endoplasmic reticulum exit site"/>
    <property type="evidence" value="ECO:0007669"/>
    <property type="project" value="TreeGrafter"/>
</dbReference>
<dbReference type="CDD" id="cd09233">
    <property type="entry name" value="ACE1-Sec16-like"/>
    <property type="match status" value="1"/>
</dbReference>
<reference evidence="7" key="4">
    <citation type="submission" date="2025-08" db="UniProtKB">
        <authorList>
            <consortium name="Ensembl"/>
        </authorList>
    </citation>
    <scope>IDENTIFICATION</scope>
</reference>
<dbReference type="Pfam" id="PF12931">
    <property type="entry name" value="TPR_Sec16"/>
    <property type="match status" value="1"/>
</dbReference>
<dbReference type="InterPro" id="IPR024298">
    <property type="entry name" value="Sec16_Sec23-bd"/>
</dbReference>
<sequence>MADFQVIRSPPTSLLVCRQREIWRPGSWPFFHHPNGNNPYILYSALSVSKPSQSTSQGFTLGVGVPLCLAVLLTDSLCAVISTTRRPVTPLKYNVPHVRASFSPGGHIVQVCPTLPSDGEPALVELHSLEVILHGTQEQEEMRAFPGPLVRAQLPKVEVMMFCQRRAEECGQSASLLDRRSAACIWDLLAFLCRHNGCVVGSEVAEFLLQDGRSSWQAQSGWASLGEGERLVTVLGEKPVPLGNGMLDLLTGEIPSQACPARALQTFTNLLLFGRKREALESAIKSGLWGHALFLASKMDQRAYSSVMSRFTSSLPHNDPLQTLFQLLSGRLPASATSCGDVNWGDWRPHLATILSNQTNNNEFNKKVMVTMGDTLAGRGLLEAAHVCYLMAQVSFGHCSVKTSKLVLLGSNHR</sequence>
<evidence type="ECO:0000256" key="2">
    <source>
        <dbReference type="ARBA" id="ARBA00005927"/>
    </source>
</evidence>
<keyword evidence="5" id="KW-0931">ER-Golgi transport</keyword>
<feature type="domain" description="Sec16 Sec23-binding" evidence="6">
    <location>
        <begin position="269"/>
        <end position="414"/>
    </location>
</feature>
<dbReference type="GO" id="GO:0016192">
    <property type="term" value="P:vesicle-mediated transport"/>
    <property type="evidence" value="ECO:0007669"/>
    <property type="project" value="UniProtKB-KW"/>
</dbReference>
<evidence type="ECO:0000256" key="5">
    <source>
        <dbReference type="ARBA" id="ARBA00022892"/>
    </source>
</evidence>
<dbReference type="GO" id="GO:0007030">
    <property type="term" value="P:Golgi organization"/>
    <property type="evidence" value="ECO:0007669"/>
    <property type="project" value="TreeGrafter"/>
</dbReference>
<dbReference type="GO" id="GO:0005789">
    <property type="term" value="C:endoplasmic reticulum membrane"/>
    <property type="evidence" value="ECO:0007669"/>
    <property type="project" value="UniProtKB-SubCell"/>
</dbReference>
<comment type="subcellular location">
    <subcellularLocation>
        <location evidence="1">Endoplasmic reticulum membrane</location>
        <topology evidence="1">Peripheral membrane protein</topology>
    </subcellularLocation>
</comment>
<reference evidence="8" key="1">
    <citation type="journal article" date="2006" name="Science">
        <title>Ancient noncoding elements conserved in the human genome.</title>
        <authorList>
            <person name="Venkatesh B."/>
            <person name="Kirkness E.F."/>
            <person name="Loh Y.H."/>
            <person name="Halpern A.L."/>
            <person name="Lee A.P."/>
            <person name="Johnson J."/>
            <person name="Dandona N."/>
            <person name="Viswanathan L.D."/>
            <person name="Tay A."/>
            <person name="Venter J.C."/>
            <person name="Strausberg R.L."/>
            <person name="Brenner S."/>
        </authorList>
    </citation>
    <scope>NUCLEOTIDE SEQUENCE [LARGE SCALE GENOMIC DNA]</scope>
</reference>
<dbReference type="GeneTree" id="ENSGT00940000160138"/>
<dbReference type="OMA" id="RSAACIW"/>
<dbReference type="GO" id="GO:0012507">
    <property type="term" value="C:ER to Golgi transport vesicle membrane"/>
    <property type="evidence" value="ECO:0007669"/>
    <property type="project" value="TreeGrafter"/>
</dbReference>
<dbReference type="InParanoid" id="A0A4W3GYC9"/>
<dbReference type="Gene3D" id="1.25.40.1030">
    <property type="match status" value="1"/>
</dbReference>
<reference evidence="8" key="2">
    <citation type="journal article" date="2007" name="PLoS Biol.">
        <title>Survey sequencing and comparative analysis of the elephant shark (Callorhinchus milii) genome.</title>
        <authorList>
            <person name="Venkatesh B."/>
            <person name="Kirkness E.F."/>
            <person name="Loh Y.H."/>
            <person name="Halpern A.L."/>
            <person name="Lee A.P."/>
            <person name="Johnson J."/>
            <person name="Dandona N."/>
            <person name="Viswanathan L.D."/>
            <person name="Tay A."/>
            <person name="Venter J.C."/>
            <person name="Strausberg R.L."/>
            <person name="Brenner S."/>
        </authorList>
    </citation>
    <scope>NUCLEOTIDE SEQUENCE [LARGE SCALE GENOMIC DNA]</scope>
</reference>
<dbReference type="GO" id="GO:0070971">
    <property type="term" value="C:endoplasmic reticulum exit site"/>
    <property type="evidence" value="ECO:0007669"/>
    <property type="project" value="TreeGrafter"/>
</dbReference>
<reference evidence="7" key="5">
    <citation type="submission" date="2025-09" db="UniProtKB">
        <authorList>
            <consortium name="Ensembl"/>
        </authorList>
    </citation>
    <scope>IDENTIFICATION</scope>
</reference>
<evidence type="ECO:0000259" key="6">
    <source>
        <dbReference type="Pfam" id="PF12931"/>
    </source>
</evidence>
<evidence type="ECO:0000313" key="8">
    <source>
        <dbReference type="Proteomes" id="UP000314986"/>
    </source>
</evidence>
<organism evidence="7 8">
    <name type="scientific">Callorhinchus milii</name>
    <name type="common">Ghost shark</name>
    <dbReference type="NCBI Taxonomy" id="7868"/>
    <lineage>
        <taxon>Eukaryota</taxon>
        <taxon>Metazoa</taxon>
        <taxon>Chordata</taxon>
        <taxon>Craniata</taxon>
        <taxon>Vertebrata</taxon>
        <taxon>Chondrichthyes</taxon>
        <taxon>Holocephali</taxon>
        <taxon>Chimaeriformes</taxon>
        <taxon>Callorhinchidae</taxon>
        <taxon>Callorhinchus</taxon>
    </lineage>
</organism>
<protein>
    <recommendedName>
        <fullName evidence="6">Sec16 Sec23-binding domain-containing protein</fullName>
    </recommendedName>
</protein>
<dbReference type="AlphaFoldDB" id="A0A4W3GYC9"/>
<evidence type="ECO:0000256" key="3">
    <source>
        <dbReference type="ARBA" id="ARBA00022448"/>
    </source>
</evidence>